<evidence type="ECO:0000313" key="2">
    <source>
        <dbReference type="EMBL" id="OHA60308.1"/>
    </source>
</evidence>
<evidence type="ECO:0000259" key="1">
    <source>
        <dbReference type="Pfam" id="PF20803"/>
    </source>
</evidence>
<dbReference type="Pfam" id="PF20803">
    <property type="entry name" value="PaaX_M"/>
    <property type="match status" value="1"/>
</dbReference>
<dbReference type="EMBL" id="MHTL01000015">
    <property type="protein sequence ID" value="OHA60308.1"/>
    <property type="molecule type" value="Genomic_DNA"/>
</dbReference>
<sequence length="182" mass="21830">MTITSPWKQELLFLLATGLALCLARSPRSYFRLISSLPRELKKIRKSYLYQTLREFENERLISWKESRDGTVTTTITEAGRQKVLTFHADTMRIERPKRWDHLWRMVMFDIPEHKRIARDALRDKLHELGFYQLQRSALILPYPCKEEIDFLVELFEVRSYVYYMELHSISNEAKLKLAFKL</sequence>
<dbReference type="AlphaFoldDB" id="A0A1G2QIP7"/>
<name>A0A1G2QIP7_9BACT</name>
<gene>
    <name evidence="2" type="ORF">A2569_02305</name>
</gene>
<dbReference type="Gene3D" id="3.30.70.2650">
    <property type="match status" value="1"/>
</dbReference>
<protein>
    <recommendedName>
        <fullName evidence="1">Transcriptional repressor PaaX-like central Cas2-like domain-containing protein</fullName>
    </recommendedName>
</protein>
<accession>A0A1G2QIP7</accession>
<dbReference type="SUPFAM" id="SSF46785">
    <property type="entry name" value="Winged helix' DNA-binding domain"/>
    <property type="match status" value="1"/>
</dbReference>
<comment type="caution">
    <text evidence="2">The sequence shown here is derived from an EMBL/GenBank/DDBJ whole genome shotgun (WGS) entry which is preliminary data.</text>
</comment>
<evidence type="ECO:0000313" key="3">
    <source>
        <dbReference type="Proteomes" id="UP000177090"/>
    </source>
</evidence>
<dbReference type="InterPro" id="IPR036390">
    <property type="entry name" value="WH_DNA-bd_sf"/>
</dbReference>
<proteinExistence type="predicted"/>
<dbReference type="InterPro" id="IPR048846">
    <property type="entry name" value="PaaX-like_central"/>
</dbReference>
<dbReference type="Proteomes" id="UP000177090">
    <property type="component" value="Unassembled WGS sequence"/>
</dbReference>
<reference evidence="2 3" key="1">
    <citation type="journal article" date="2016" name="Nat. Commun.">
        <title>Thousands of microbial genomes shed light on interconnected biogeochemical processes in an aquifer system.</title>
        <authorList>
            <person name="Anantharaman K."/>
            <person name="Brown C.T."/>
            <person name="Hug L.A."/>
            <person name="Sharon I."/>
            <person name="Castelle C.J."/>
            <person name="Probst A.J."/>
            <person name="Thomas B.C."/>
            <person name="Singh A."/>
            <person name="Wilkins M.J."/>
            <person name="Karaoz U."/>
            <person name="Brodie E.L."/>
            <person name="Williams K.H."/>
            <person name="Hubbard S.S."/>
            <person name="Banfield J.F."/>
        </authorList>
    </citation>
    <scope>NUCLEOTIDE SEQUENCE [LARGE SCALE GENOMIC DNA]</scope>
</reference>
<dbReference type="STRING" id="1802440.A2569_02305"/>
<organism evidence="2 3">
    <name type="scientific">Candidatus Vogelbacteria bacterium RIFOXYD1_FULL_51_18</name>
    <dbReference type="NCBI Taxonomy" id="1802440"/>
    <lineage>
        <taxon>Bacteria</taxon>
        <taxon>Candidatus Vogeliibacteriota</taxon>
    </lineage>
</organism>
<feature type="domain" description="Transcriptional repressor PaaX-like central Cas2-like" evidence="1">
    <location>
        <begin position="98"/>
        <end position="173"/>
    </location>
</feature>